<keyword evidence="6" id="KW-1185">Reference proteome</keyword>
<dbReference type="Proteomes" id="UP000515158">
    <property type="component" value="Unplaced"/>
</dbReference>
<accession>A0A6P9AFQ4</accession>
<feature type="domain" description="AAA+ ATPase" evidence="5">
    <location>
        <begin position="659"/>
        <end position="799"/>
    </location>
</feature>
<keyword evidence="1" id="KW-0677">Repeat</keyword>
<keyword evidence="4" id="KW-0175">Coiled coil</keyword>
<dbReference type="AlphaFoldDB" id="A0A6P9AFQ4"/>
<feature type="domain" description="AAA+ ATPase" evidence="5">
    <location>
        <begin position="395"/>
        <end position="534"/>
    </location>
</feature>
<dbReference type="GO" id="GO:0016887">
    <property type="term" value="F:ATP hydrolysis activity"/>
    <property type="evidence" value="ECO:0007669"/>
    <property type="project" value="InterPro"/>
</dbReference>
<protein>
    <submittedName>
        <fullName evidence="7">ATPase family protein 2 homolog</fullName>
    </submittedName>
</protein>
<dbReference type="SUPFAM" id="SSF52540">
    <property type="entry name" value="P-loop containing nucleoside triphosphate hydrolases"/>
    <property type="match status" value="2"/>
</dbReference>
<sequence length="888" mass="97478">MPPKTRAKSTPVWHRCEKCSVVLSHKDLPLHQDGSCPPSEGNWSHGFVKKKVLHSWLGEASPEMLPSLPPEEQDTIVCVSSPSLQFCGFTVGEHVLVEALGEPRIRLVKAVWPISDKSVTSVLMSKEGLELSTDTQNAPVTVRKISSPVPPAQMIGVHLLNSECFEGQKMNDILLLLKKKYCGKYVQVGDRLQVPYYGRKLRFSVKAIVPFVSSDCPSPLEEITTNLQNMTFIDLQSGNSASCSTPLREQSGQVTPDFRTVSSSEQTPMRKLTRNILFTDSSSERTPVRKSFRNMLEDSYVGSSAEESREELSTTVDSIFESPLPESCSSQNIFQGVHSTKWILRNESKVSGKVAALQYDQISSVGGLQHVIDEVKEIMSLALRPSNSWKQKLRVTKGVLLFGPPGTGKSLLANALAQDSKVPVYSLMGSELFSKVLGETDARLRSFFSKATSSGPSVIILDEIDSLCSKKAHSSGGSEVERRVITTLCTLLDGLSSGDKCVFIIATTSRPDSLEPSLRRPGRLDREIEVPVPTPDARLEILRKLLKPVPHSLTEPELLSVAQAAHGFVGADLASLVSQAGTNALKSSFEEENVCITLENMQWALTRINPSAMREVLIDVPNVFWSDIGGQEELKLQLKQAVEWPLSHPEAFERLGIKPPRGVLMFGPPGCSKTMIAKALATESKLNFLSIKGPELFSKWVGESERAVREVFRRARQVAPAIIFFDELDALGGERGSAGGGGGSNVQERVLAQLLTEMDGVTALANVIIVAATNRPDRIDKALLRPGRLDRIVYVPLPETETRKQIFDLQLKKMPICPTIDVNTLVEKTKGYSGAEVLAVCHEAALKALQEDISAQVVTKEHFEEALAIVTPRTPPSLLKLYEDYLNR</sequence>
<dbReference type="PROSITE" id="PS00674">
    <property type="entry name" value="AAA"/>
    <property type="match status" value="1"/>
</dbReference>
<dbReference type="PANTHER" id="PTHR23077">
    <property type="entry name" value="AAA-FAMILY ATPASE"/>
    <property type="match status" value="1"/>
</dbReference>
<organism evidence="7">
    <name type="scientific">Thrips palmi</name>
    <name type="common">Melon thrips</name>
    <dbReference type="NCBI Taxonomy" id="161013"/>
    <lineage>
        <taxon>Eukaryota</taxon>
        <taxon>Metazoa</taxon>
        <taxon>Ecdysozoa</taxon>
        <taxon>Arthropoda</taxon>
        <taxon>Hexapoda</taxon>
        <taxon>Insecta</taxon>
        <taxon>Pterygota</taxon>
        <taxon>Neoptera</taxon>
        <taxon>Paraneoptera</taxon>
        <taxon>Thysanoptera</taxon>
        <taxon>Terebrantia</taxon>
        <taxon>Thripoidea</taxon>
        <taxon>Thripidae</taxon>
        <taxon>Thrips</taxon>
    </lineage>
</organism>
<dbReference type="Gene3D" id="1.10.8.60">
    <property type="match status" value="2"/>
</dbReference>
<evidence type="ECO:0000259" key="5">
    <source>
        <dbReference type="SMART" id="SM00382"/>
    </source>
</evidence>
<evidence type="ECO:0000256" key="2">
    <source>
        <dbReference type="ARBA" id="ARBA00022741"/>
    </source>
</evidence>
<evidence type="ECO:0000256" key="4">
    <source>
        <dbReference type="ARBA" id="ARBA00023054"/>
    </source>
</evidence>
<dbReference type="GO" id="GO:0005737">
    <property type="term" value="C:cytoplasm"/>
    <property type="evidence" value="ECO:0007669"/>
    <property type="project" value="TreeGrafter"/>
</dbReference>
<proteinExistence type="predicted"/>
<gene>
    <name evidence="7" type="primary">LOC117654179</name>
</gene>
<dbReference type="Pfam" id="PF00004">
    <property type="entry name" value="AAA"/>
    <property type="match status" value="2"/>
</dbReference>
<reference evidence="7" key="1">
    <citation type="submission" date="2025-08" db="UniProtKB">
        <authorList>
            <consortium name="RefSeq"/>
        </authorList>
    </citation>
    <scope>IDENTIFICATION</scope>
    <source>
        <tissue evidence="7">Total insect</tissue>
    </source>
</reference>
<dbReference type="SMART" id="SM00382">
    <property type="entry name" value="AAA"/>
    <property type="match status" value="2"/>
</dbReference>
<keyword evidence="2" id="KW-0547">Nucleotide-binding</keyword>
<evidence type="ECO:0000313" key="6">
    <source>
        <dbReference type="Proteomes" id="UP000515158"/>
    </source>
</evidence>
<dbReference type="InParanoid" id="A0A6P9AFQ4"/>
<dbReference type="PANTHER" id="PTHR23077:SF27">
    <property type="entry name" value="ATPASE FAMILY GENE 2 PROTEIN HOMOLOG A"/>
    <property type="match status" value="1"/>
</dbReference>
<dbReference type="FunFam" id="3.40.50.300:FF:001025">
    <property type="entry name" value="ATPase family, AAA domain-containing 2B"/>
    <property type="match status" value="1"/>
</dbReference>
<dbReference type="InterPro" id="IPR050168">
    <property type="entry name" value="AAA_ATPase_domain"/>
</dbReference>
<dbReference type="FunFam" id="3.40.50.300:FF:000018">
    <property type="entry name" value="Cell division control 48"/>
    <property type="match status" value="1"/>
</dbReference>
<dbReference type="InterPro" id="IPR027417">
    <property type="entry name" value="P-loop_NTPase"/>
</dbReference>
<dbReference type="InterPro" id="IPR003960">
    <property type="entry name" value="ATPase_AAA_CS"/>
</dbReference>
<name>A0A6P9AFQ4_THRPL</name>
<dbReference type="InterPro" id="IPR003959">
    <property type="entry name" value="ATPase_AAA_core"/>
</dbReference>
<dbReference type="OrthoDB" id="27435at2759"/>
<keyword evidence="3" id="KW-0067">ATP-binding</keyword>
<dbReference type="InterPro" id="IPR003593">
    <property type="entry name" value="AAA+_ATPase"/>
</dbReference>
<dbReference type="Pfam" id="PF17862">
    <property type="entry name" value="AAA_lid_3"/>
    <property type="match status" value="1"/>
</dbReference>
<dbReference type="FunFam" id="1.10.8.60:FF:000069">
    <property type="entry name" value="spermatogenesis-associated protein 5 isoform X1"/>
    <property type="match status" value="1"/>
</dbReference>
<dbReference type="FunCoup" id="A0A6P9AFQ4">
    <property type="interactions" value="308"/>
</dbReference>
<evidence type="ECO:0000256" key="3">
    <source>
        <dbReference type="ARBA" id="ARBA00022840"/>
    </source>
</evidence>
<dbReference type="CDD" id="cd19511">
    <property type="entry name" value="RecA-like_CDC48_r2-like"/>
    <property type="match status" value="1"/>
</dbReference>
<evidence type="ECO:0000313" key="7">
    <source>
        <dbReference type="RefSeq" id="XP_034256295.1"/>
    </source>
</evidence>
<evidence type="ECO:0000256" key="1">
    <source>
        <dbReference type="ARBA" id="ARBA00022737"/>
    </source>
</evidence>
<dbReference type="GeneID" id="117654179"/>
<dbReference type="RefSeq" id="XP_034256295.1">
    <property type="nucleotide sequence ID" value="XM_034400404.1"/>
</dbReference>
<dbReference type="Gene3D" id="3.40.50.300">
    <property type="entry name" value="P-loop containing nucleotide triphosphate hydrolases"/>
    <property type="match status" value="2"/>
</dbReference>
<dbReference type="InterPro" id="IPR041569">
    <property type="entry name" value="AAA_lid_3"/>
</dbReference>
<dbReference type="KEGG" id="tpal:117654179"/>
<dbReference type="GO" id="GO:0005524">
    <property type="term" value="F:ATP binding"/>
    <property type="evidence" value="ECO:0007669"/>
    <property type="project" value="UniProtKB-KW"/>
</dbReference>